<evidence type="ECO:0000313" key="3">
    <source>
        <dbReference type="EMBL" id="MDO6962471.1"/>
    </source>
</evidence>
<dbReference type="InterPro" id="IPR007072">
    <property type="entry name" value="RNMT_CmcI"/>
</dbReference>
<reference evidence="3" key="2">
    <citation type="submission" date="2023-07" db="EMBL/GenBank/DDBJ databases">
        <authorList>
            <person name="Shen H."/>
        </authorList>
    </citation>
    <scope>NUCLEOTIDE SEQUENCE</scope>
    <source>
        <strain evidence="3">TNR-22</strain>
    </source>
</reference>
<evidence type="ECO:0000256" key="2">
    <source>
        <dbReference type="ARBA" id="ARBA00022679"/>
    </source>
</evidence>
<comment type="caution">
    <text evidence="3">The sequence shown here is derived from an EMBL/GenBank/DDBJ whole genome shotgun (WGS) entry which is preliminary data.</text>
</comment>
<dbReference type="InterPro" id="IPR029063">
    <property type="entry name" value="SAM-dependent_MTases_sf"/>
</dbReference>
<dbReference type="EMBL" id="JAUOZU010000001">
    <property type="protein sequence ID" value="MDO6962471.1"/>
    <property type="molecule type" value="Genomic_DNA"/>
</dbReference>
<evidence type="ECO:0000313" key="4">
    <source>
        <dbReference type="Proteomes" id="UP001174932"/>
    </source>
</evidence>
<evidence type="ECO:0000256" key="1">
    <source>
        <dbReference type="ARBA" id="ARBA00022603"/>
    </source>
</evidence>
<dbReference type="SUPFAM" id="SSF53335">
    <property type="entry name" value="S-adenosyl-L-methionine-dependent methyltransferases"/>
    <property type="match status" value="1"/>
</dbReference>
<gene>
    <name evidence="3" type="ORF">Q4481_00800</name>
</gene>
<proteinExistence type="predicted"/>
<dbReference type="Pfam" id="PF04989">
    <property type="entry name" value="RMNT_CmcI"/>
    <property type="match status" value="1"/>
</dbReference>
<dbReference type="Gene3D" id="3.40.50.150">
    <property type="entry name" value="Vaccinia Virus protein VP39"/>
    <property type="match status" value="1"/>
</dbReference>
<keyword evidence="1" id="KW-0489">Methyltransferase</keyword>
<protein>
    <submittedName>
        <fullName evidence="3">Cephalosporin hydroxylase family protein</fullName>
    </submittedName>
</protein>
<dbReference type="RefSeq" id="WP_304374302.1">
    <property type="nucleotide sequence ID" value="NZ_JAUOZU010000001.1"/>
</dbReference>
<keyword evidence="2" id="KW-0808">Transferase</keyword>
<name>A0ABT8YFR1_9HYPH</name>
<organism evidence="3 4">
    <name type="scientific">Rhizobium alvei</name>
    <dbReference type="NCBI Taxonomy" id="1132659"/>
    <lineage>
        <taxon>Bacteria</taxon>
        <taxon>Pseudomonadati</taxon>
        <taxon>Pseudomonadota</taxon>
        <taxon>Alphaproteobacteria</taxon>
        <taxon>Hyphomicrobiales</taxon>
        <taxon>Rhizobiaceae</taxon>
        <taxon>Rhizobium/Agrobacterium group</taxon>
        <taxon>Rhizobium</taxon>
    </lineage>
</organism>
<dbReference type="PANTHER" id="PTHR40048">
    <property type="entry name" value="RHAMNOSYL O-METHYLTRANSFERASE"/>
    <property type="match status" value="1"/>
</dbReference>
<dbReference type="PANTHER" id="PTHR40048:SF1">
    <property type="entry name" value="RHAMNOSYL O-METHYLTRANSFERASE"/>
    <property type="match status" value="1"/>
</dbReference>
<reference evidence="3" key="1">
    <citation type="journal article" date="2015" name="Int. J. Syst. Evol. Microbiol.">
        <title>Rhizobium alvei sp. nov., isolated from a freshwater river.</title>
        <authorList>
            <person name="Sheu S.Y."/>
            <person name="Huang H.W."/>
            <person name="Young C.C."/>
            <person name="Chen W.M."/>
        </authorList>
    </citation>
    <scope>NUCLEOTIDE SEQUENCE</scope>
    <source>
        <strain evidence="3">TNR-22</strain>
    </source>
</reference>
<accession>A0ABT8YFR1</accession>
<dbReference type="Proteomes" id="UP001174932">
    <property type="component" value="Unassembled WGS sequence"/>
</dbReference>
<sequence>MDPVEHFRNLVADNIRKIGEDRDFIGLSNIWVRESIRKGYAQNFTWLGRPVIQVPQDLYAIQELIWTCRPDLIIETGIAHGGSLVTSASMLALLDYCDAVQSGSVLDPKASRRKVVGVDIDIRAHNRSAIDAHPMRHKIELIQGSSVSDEVMEQIAKHAEGYDRIMVFLDSNHTHEHVLHELELYAPYVTKGSYCVVWDTGVEDLPDEMCNDRPWGKGDNPKTAVWEYLKRLESEGRTARDGEKLDLKIDHVIEHKITITASPDGFLKRV</sequence>
<keyword evidence="4" id="KW-1185">Reference proteome</keyword>